<dbReference type="InterPro" id="IPR038717">
    <property type="entry name" value="Tc1-like_DDE_dom"/>
</dbReference>
<protein>
    <submittedName>
        <fullName evidence="2">DDE superfamily endonuclease</fullName>
    </submittedName>
</protein>
<sequence>MISAINNRGLVRFMIYKETMTIRVLLNFMKRLIKDADRKVYWILDNLRVYHANLVTAWLEKQKHEIEVFYLPAYSPELNPDEYLNCDVKAGIKKSIPARGEKLFEGKVLGHMKMLQQKPTMVAKYCKHQKIAYIA</sequence>
<keyword evidence="2" id="KW-0378">Hydrolase</keyword>
<dbReference type="Proteomes" id="UP000199073">
    <property type="component" value="Unassembled WGS sequence"/>
</dbReference>
<evidence type="ECO:0000313" key="3">
    <source>
        <dbReference type="Proteomes" id="UP000199073"/>
    </source>
</evidence>
<organism evidence="2 3">
    <name type="scientific">Desulforhopalus singaporensis</name>
    <dbReference type="NCBI Taxonomy" id="91360"/>
    <lineage>
        <taxon>Bacteria</taxon>
        <taxon>Pseudomonadati</taxon>
        <taxon>Thermodesulfobacteriota</taxon>
        <taxon>Desulfobulbia</taxon>
        <taxon>Desulfobulbales</taxon>
        <taxon>Desulfocapsaceae</taxon>
        <taxon>Desulforhopalus</taxon>
    </lineage>
</organism>
<dbReference type="AlphaFoldDB" id="A0A1H0R1C2"/>
<dbReference type="EMBL" id="FNJI01000013">
    <property type="protein sequence ID" value="SDP23342.1"/>
    <property type="molecule type" value="Genomic_DNA"/>
</dbReference>
<dbReference type="GO" id="GO:0004519">
    <property type="term" value="F:endonuclease activity"/>
    <property type="evidence" value="ECO:0007669"/>
    <property type="project" value="UniProtKB-KW"/>
</dbReference>
<gene>
    <name evidence="2" type="ORF">SAMN05660330_02172</name>
</gene>
<keyword evidence="2" id="KW-0255">Endonuclease</keyword>
<reference evidence="2 3" key="1">
    <citation type="submission" date="2016-10" db="EMBL/GenBank/DDBJ databases">
        <authorList>
            <person name="de Groot N.N."/>
        </authorList>
    </citation>
    <scope>NUCLEOTIDE SEQUENCE [LARGE SCALE GENOMIC DNA]</scope>
    <source>
        <strain evidence="2 3">DSM 12130</strain>
    </source>
</reference>
<evidence type="ECO:0000259" key="1">
    <source>
        <dbReference type="Pfam" id="PF13358"/>
    </source>
</evidence>
<keyword evidence="2" id="KW-0540">Nuclease</keyword>
<proteinExistence type="predicted"/>
<name>A0A1H0R1C2_9BACT</name>
<dbReference type="Pfam" id="PF13358">
    <property type="entry name" value="DDE_3"/>
    <property type="match status" value="1"/>
</dbReference>
<accession>A0A1H0R1C2</accession>
<evidence type="ECO:0000313" key="2">
    <source>
        <dbReference type="EMBL" id="SDP23342.1"/>
    </source>
</evidence>
<dbReference type="GO" id="GO:0003676">
    <property type="term" value="F:nucleic acid binding"/>
    <property type="evidence" value="ECO:0007669"/>
    <property type="project" value="InterPro"/>
</dbReference>
<keyword evidence="3" id="KW-1185">Reference proteome</keyword>
<feature type="domain" description="Tc1-like transposase DDE" evidence="1">
    <location>
        <begin position="1"/>
        <end position="94"/>
    </location>
</feature>
<dbReference type="Gene3D" id="3.30.420.10">
    <property type="entry name" value="Ribonuclease H-like superfamily/Ribonuclease H"/>
    <property type="match status" value="1"/>
</dbReference>
<dbReference type="InterPro" id="IPR036397">
    <property type="entry name" value="RNaseH_sf"/>
</dbReference>
<dbReference type="STRING" id="91360.SAMN05660330_02172"/>